<reference evidence="2" key="1">
    <citation type="submission" date="2019-11" db="EMBL/GenBank/DDBJ databases">
        <authorList>
            <person name="Feng L."/>
        </authorList>
    </citation>
    <scope>NUCLEOTIDE SEQUENCE</scope>
    <source>
        <strain evidence="2">CsymbiosumLFYP84</strain>
    </source>
</reference>
<protein>
    <submittedName>
        <fullName evidence="2">Uncharacterized protein</fullName>
    </submittedName>
</protein>
<proteinExistence type="predicted"/>
<dbReference type="AlphaFoldDB" id="A0A6N3GDJ0"/>
<name>A0A6N3GDJ0_CLOSY</name>
<feature type="coiled-coil region" evidence="1">
    <location>
        <begin position="28"/>
        <end position="59"/>
    </location>
</feature>
<dbReference type="EMBL" id="CACRUA010000032">
    <property type="protein sequence ID" value="VYU62484.1"/>
    <property type="molecule type" value="Genomic_DNA"/>
</dbReference>
<evidence type="ECO:0000256" key="1">
    <source>
        <dbReference type="SAM" id="Coils"/>
    </source>
</evidence>
<dbReference type="RefSeq" id="WP_156684790.1">
    <property type="nucleotide sequence ID" value="NZ_CACRUA010000032.1"/>
</dbReference>
<keyword evidence="1" id="KW-0175">Coiled coil</keyword>
<evidence type="ECO:0000313" key="2">
    <source>
        <dbReference type="EMBL" id="VYU62484.1"/>
    </source>
</evidence>
<gene>
    <name evidence="2" type="ORF">CSLFYP84_03009</name>
</gene>
<sequence>MKITSRDKELIFLVLSIGIVAASWFLGAKNIEKKTEEMTARKEELRQEYDERIRILQQKDEYIQKTKDYNEAYTLMLGRYPGDISQVQQIMFVTGLEERFDTQVVSVSYTDPAEIYQFQTTEQGNIMPYTLAMSTLQIPVSLEYGKWKDLLDYVFSYQDKNTIPQITASYNQETNVVDATVTMYQYAVRGEDRIFEEPKITVPIGMDNIFRSGTALSYNGGTVEQIEAIKSDYDCYIMLFPSASDVNAKVVAGPDDSEKIISDKNEEETLTIKAEENGENSSITYTLGENGRPRVLYTKGDTIDIYVLSSPRMGGTDLSQVKVRIENRTSKKMRIAVTGDDDARPRFVVESRTGDVEILK</sequence>
<organism evidence="2">
    <name type="scientific">Clostridium symbiosum</name>
    <name type="common">Bacteroides symbiosus</name>
    <dbReference type="NCBI Taxonomy" id="1512"/>
    <lineage>
        <taxon>Bacteria</taxon>
        <taxon>Bacillati</taxon>
        <taxon>Bacillota</taxon>
        <taxon>Clostridia</taxon>
        <taxon>Lachnospirales</taxon>
        <taxon>Lachnospiraceae</taxon>
        <taxon>Otoolea</taxon>
    </lineage>
</organism>
<accession>A0A6N3GDJ0</accession>